<dbReference type="PATRIC" id="fig|1618207.4.peg.574"/>
<dbReference type="RefSeq" id="WP_052663558.1">
    <property type="nucleotide sequence ID" value="NZ_CP011005.1"/>
</dbReference>
<protein>
    <recommendedName>
        <fullName evidence="5">Lipoprotein</fullName>
    </recommendedName>
</protein>
<feature type="chain" id="PRO_5002281093" description="Lipoprotein" evidence="2">
    <location>
        <begin position="31"/>
        <end position="189"/>
    </location>
</feature>
<evidence type="ECO:0000313" key="3">
    <source>
        <dbReference type="EMBL" id="AJT40709.1"/>
    </source>
</evidence>
<proteinExistence type="predicted"/>
<feature type="signal peptide" evidence="2">
    <location>
        <begin position="1"/>
        <end position="30"/>
    </location>
</feature>
<evidence type="ECO:0000313" key="4">
    <source>
        <dbReference type="Proteomes" id="UP000061839"/>
    </source>
</evidence>
<reference evidence="3 4" key="1">
    <citation type="journal article" date="2015" name="Genome Announc.">
        <title>Complete Genome Sequencing of Protease-Producing Novel Arthrobacter sp. Strain IHBB 11108 Using PacBio Single-Molecule Real-Time Sequencing Technology.</title>
        <authorList>
            <person name="Kiran S."/>
            <person name="Swarnkar M.K."/>
            <person name="Pal M."/>
            <person name="Thakur R."/>
            <person name="Tewari R."/>
            <person name="Singh A.K."/>
            <person name="Gulati A."/>
        </authorList>
    </citation>
    <scope>NUCLEOTIDE SEQUENCE [LARGE SCALE GENOMIC DNA]</scope>
    <source>
        <strain evidence="3 4">IHBB 11108</strain>
    </source>
</reference>
<keyword evidence="2" id="KW-0732">Signal</keyword>
<evidence type="ECO:0008006" key="5">
    <source>
        <dbReference type="Google" id="ProtNLM"/>
    </source>
</evidence>
<organism evidence="3 4">
    <name type="scientific">Psychromicrobium lacuslunae</name>
    <dbReference type="NCBI Taxonomy" id="1618207"/>
    <lineage>
        <taxon>Bacteria</taxon>
        <taxon>Bacillati</taxon>
        <taxon>Actinomycetota</taxon>
        <taxon>Actinomycetes</taxon>
        <taxon>Micrococcales</taxon>
        <taxon>Micrococcaceae</taxon>
        <taxon>Psychromicrobium</taxon>
    </lineage>
</organism>
<dbReference type="PROSITE" id="PS51257">
    <property type="entry name" value="PROKAR_LIPOPROTEIN"/>
    <property type="match status" value="1"/>
</dbReference>
<dbReference type="STRING" id="1618207.UM93_02805"/>
<dbReference type="AlphaFoldDB" id="A0A0D4BWL3"/>
<evidence type="ECO:0000256" key="2">
    <source>
        <dbReference type="SAM" id="SignalP"/>
    </source>
</evidence>
<feature type="compositionally biased region" description="Low complexity" evidence="1">
    <location>
        <begin position="37"/>
        <end position="73"/>
    </location>
</feature>
<evidence type="ECO:0000256" key="1">
    <source>
        <dbReference type="SAM" id="MobiDB-lite"/>
    </source>
</evidence>
<dbReference type="EMBL" id="CP011005">
    <property type="protein sequence ID" value="AJT40709.1"/>
    <property type="molecule type" value="Genomic_DNA"/>
</dbReference>
<name>A0A0D4BWL3_9MICC</name>
<sequence>MIRLPRARRATLATAGILLCGLTVVGCSNSNPQPGETSPSSANTSSASSSAQPSSSSSGTPTSSATASETPSSNVQSTVNALIPGFPKTLLPLLPGATVKLSAVDKSTTPATASLVGSTTSSSSAIVDFYTKAFKAQGFTALPGGNVGAVVSKDFVRQNGQESVNLSISSEGGSSTFTLGASVAVASLK</sequence>
<feature type="region of interest" description="Disordered" evidence="1">
    <location>
        <begin position="30"/>
        <end position="74"/>
    </location>
</feature>
<keyword evidence="4" id="KW-1185">Reference proteome</keyword>
<accession>A0A0D4BWL3</accession>
<dbReference type="HOGENOM" id="CLU_1522156_0_0_11"/>
<dbReference type="Proteomes" id="UP000061839">
    <property type="component" value="Chromosome"/>
</dbReference>
<gene>
    <name evidence="3" type="ORF">UM93_02805</name>
</gene>
<dbReference type="KEGG" id="ari:UM93_02805"/>